<gene>
    <name evidence="3" type="ORF">GE300_21645</name>
</gene>
<dbReference type="InterPro" id="IPR026889">
    <property type="entry name" value="Zn_Tnp"/>
</dbReference>
<evidence type="ECO:0000313" key="4">
    <source>
        <dbReference type="Proteomes" id="UP000474957"/>
    </source>
</evidence>
<sequence>MVHPGRRFERPALEVADILRRHGPAYARAHEGRLGRVEKRVMSAITACRTAALGGHVEVCDDCGVTRIAYNSCRNRHCPKCQGSARATWLAARQAELLPVPYFHIVFTLPQPIAAIAFQNKRLVYAILFRAAAEAMTTLAANPRRLGAGVGGLAVLHTWGQALTHHPHLHCVVPGGGLAPDGTRWIASRPNFFLAVKPLSRLFRRLFLKRLAAAFTAGNLGFHGDLAPLANPPEFAAQLAAMRRVDWVVYAKKPFGGPAQVLAYLGRYTHRVAIANSRLVALDETHVAFTWKDYRDGGASKVMRLKIDEFIRRFLLHVLPDGFHRIRSFGFMANRHRAAKLALCRSLIGGGDQDAAASGPSSEPAAAIPACPHCGGIMRIIGCMPHSFHRPSPRAPPFRSAAS</sequence>
<dbReference type="PANTHER" id="PTHR37023">
    <property type="entry name" value="TRANSPOSASE"/>
    <property type="match status" value="1"/>
</dbReference>
<dbReference type="EMBL" id="WIND01000047">
    <property type="protein sequence ID" value="MSU92150.1"/>
    <property type="molecule type" value="Genomic_DNA"/>
</dbReference>
<dbReference type="GO" id="GO:0006313">
    <property type="term" value="P:DNA transposition"/>
    <property type="evidence" value="ECO:0007669"/>
    <property type="project" value="InterPro"/>
</dbReference>
<organism evidence="3 4">
    <name type="scientific">Halovulum marinum</name>
    <dbReference type="NCBI Taxonomy" id="2662447"/>
    <lineage>
        <taxon>Bacteria</taxon>
        <taxon>Pseudomonadati</taxon>
        <taxon>Pseudomonadota</taxon>
        <taxon>Alphaproteobacteria</taxon>
        <taxon>Rhodobacterales</taxon>
        <taxon>Paracoccaceae</taxon>
        <taxon>Halovulum</taxon>
    </lineage>
</organism>
<dbReference type="Pfam" id="PF14319">
    <property type="entry name" value="Zn_Tnp_IS91"/>
    <property type="match status" value="1"/>
</dbReference>
<dbReference type="InterPro" id="IPR054832">
    <property type="entry name" value="transpos_IS91"/>
</dbReference>
<dbReference type="AlphaFoldDB" id="A0A6L5Z7K8"/>
<dbReference type="PANTHER" id="PTHR37023:SF1">
    <property type="entry name" value="ISSOD25 TRANSPOSASE TNPA_ISSOD25"/>
    <property type="match status" value="1"/>
</dbReference>
<accession>A0A6L5Z7K8</accession>
<evidence type="ECO:0000313" key="3">
    <source>
        <dbReference type="EMBL" id="MSU92150.1"/>
    </source>
</evidence>
<dbReference type="RefSeq" id="WP_325063360.1">
    <property type="nucleotide sequence ID" value="NZ_WIND01000047.1"/>
</dbReference>
<dbReference type="NCBIfam" id="NF033538">
    <property type="entry name" value="transpos_IS91"/>
    <property type="match status" value="1"/>
</dbReference>
<keyword evidence="4" id="KW-1185">Reference proteome</keyword>
<feature type="domain" description="Transposase IS801/IS1294" evidence="1">
    <location>
        <begin position="151"/>
        <end position="336"/>
    </location>
</feature>
<evidence type="ECO:0000259" key="1">
    <source>
        <dbReference type="Pfam" id="PF04986"/>
    </source>
</evidence>
<evidence type="ECO:0000259" key="2">
    <source>
        <dbReference type="Pfam" id="PF14319"/>
    </source>
</evidence>
<protein>
    <submittedName>
        <fullName evidence="3">IS91 family transposase</fullName>
    </submittedName>
</protein>
<reference evidence="3 4" key="1">
    <citation type="submission" date="2019-10" db="EMBL/GenBank/DDBJ databases">
        <title>Cognatihalovulum marinum gen. nov. sp. nov., a new member of the family Rhodobacteraceae isolated from deep seawater of the Northwest Indian Ocean.</title>
        <authorList>
            <person name="Ruan C."/>
            <person name="Wang J."/>
            <person name="Zheng X."/>
            <person name="Song L."/>
            <person name="Zhu Y."/>
            <person name="Huang Y."/>
            <person name="Lu Z."/>
            <person name="Du W."/>
            <person name="Huang L."/>
            <person name="Dai X."/>
        </authorList>
    </citation>
    <scope>NUCLEOTIDE SEQUENCE [LARGE SCALE GENOMIC DNA]</scope>
    <source>
        <strain evidence="3 4">2CG4</strain>
    </source>
</reference>
<dbReference type="GO" id="GO:0003677">
    <property type="term" value="F:DNA binding"/>
    <property type="evidence" value="ECO:0007669"/>
    <property type="project" value="InterPro"/>
</dbReference>
<dbReference type="Proteomes" id="UP000474957">
    <property type="component" value="Unassembled WGS sequence"/>
</dbReference>
<dbReference type="InterPro" id="IPR007069">
    <property type="entry name" value="Transposase_32"/>
</dbReference>
<name>A0A6L5Z7K8_9RHOB</name>
<feature type="domain" description="Transposase zinc-binding" evidence="2">
    <location>
        <begin position="18"/>
        <end position="109"/>
    </location>
</feature>
<dbReference type="Pfam" id="PF04986">
    <property type="entry name" value="Y2_Tnp"/>
    <property type="match status" value="1"/>
</dbReference>
<proteinExistence type="predicted"/>
<comment type="caution">
    <text evidence="3">The sequence shown here is derived from an EMBL/GenBank/DDBJ whole genome shotgun (WGS) entry which is preliminary data.</text>
</comment>
<dbReference type="GO" id="GO:0004803">
    <property type="term" value="F:transposase activity"/>
    <property type="evidence" value="ECO:0007669"/>
    <property type="project" value="InterPro"/>
</dbReference>